<dbReference type="GO" id="GO:0005634">
    <property type="term" value="C:nucleus"/>
    <property type="evidence" value="ECO:0007669"/>
    <property type="project" value="UniProtKB-SubCell"/>
</dbReference>
<evidence type="ECO:0000256" key="7">
    <source>
        <dbReference type="PROSITE-ProRule" id="PRU00042"/>
    </source>
</evidence>
<accession>A0A0C9LZ49</accession>
<feature type="region of interest" description="Disordered" evidence="8">
    <location>
        <begin position="20"/>
        <end position="54"/>
    </location>
</feature>
<evidence type="ECO:0000256" key="2">
    <source>
        <dbReference type="ARBA" id="ARBA00022723"/>
    </source>
</evidence>
<evidence type="ECO:0000256" key="1">
    <source>
        <dbReference type="ARBA" id="ARBA00004123"/>
    </source>
</evidence>
<keyword evidence="11" id="KW-1185">Reference proteome</keyword>
<sequence>MKLRRTPQRAKDMVKRSLVLTNTEQQPSRNRANSRQQTARSISPFNMKNEEDNQKDILSISISDSQEKDTTEVNAIRVKTETEQEDTAKVALHSNSVHNIKRFKKIKDINVEPDINDPNNYCKSCESQYKSRIMYRTHLKRIHHMMLQSLLKLKHKFEKTGIAPDPEDQNAYCCSCDRFYQNMVCYRRHLKAVHKMTPMQLKHKRRTRRANSIKNPNIVPDYYDPNLHCSSCNQTYGSKKQYRTHCAGVHGLRARSKPQKGCLPDANDLNNYCKACDYTYANKRGYRYHCYRVHGLKPPKFVNPDAIPDINNPYNYCKTCDKRYVARRHFKLHLRVVHKIQEDALVVPTSSCNKQPNIDDQDNYCCCCEKKFATKHSYGRHLFRKHEITRQTPRKDELLPDVDDPNNYCRVCQKNYRSKGDYRIHIQNTHQVKPAPLKHPRDSSTLLPDPNDPNYYCNVCNITEETRSMYRWHCKYAHFMELDHFSIKNRNAVIDINGPDFYCAQCERKYGKKRSFGIHLMHVHDINIGP</sequence>
<dbReference type="InterPro" id="IPR050888">
    <property type="entry name" value="ZnF_C2H2-type_TF"/>
</dbReference>
<dbReference type="Proteomes" id="UP000053815">
    <property type="component" value="Unassembled WGS sequence"/>
</dbReference>
<keyword evidence="6" id="KW-0539">Nucleus</keyword>
<reference evidence="10" key="1">
    <citation type="submission" date="2014-09" db="EMBL/GenBank/DDBJ databases">
        <title>Draft genome sequence of an oleaginous Mucoromycotina fungus Mucor ambiguus NBRC6742.</title>
        <authorList>
            <person name="Takeda I."/>
            <person name="Yamane N."/>
            <person name="Morita T."/>
            <person name="Tamano K."/>
            <person name="Machida M."/>
            <person name="Baker S."/>
            <person name="Koike H."/>
        </authorList>
    </citation>
    <scope>NUCLEOTIDE SEQUENCE</scope>
    <source>
        <strain evidence="10">NBRC 6742</strain>
    </source>
</reference>
<name>A0A0C9LZ49_9FUNG</name>
<keyword evidence="3" id="KW-0677">Repeat</keyword>
<dbReference type="InterPro" id="IPR013087">
    <property type="entry name" value="Znf_C2H2_type"/>
</dbReference>
<gene>
    <name evidence="10" type="ORF">MAM1_0768d11218</name>
</gene>
<dbReference type="GO" id="GO:0008270">
    <property type="term" value="F:zinc ion binding"/>
    <property type="evidence" value="ECO:0007669"/>
    <property type="project" value="UniProtKB-KW"/>
</dbReference>
<comment type="subcellular location">
    <subcellularLocation>
        <location evidence="1">Nucleus</location>
    </subcellularLocation>
</comment>
<feature type="compositionally biased region" description="Polar residues" evidence="8">
    <location>
        <begin position="20"/>
        <end position="46"/>
    </location>
</feature>
<keyword evidence="2" id="KW-0479">Metal-binding</keyword>
<keyword evidence="5" id="KW-0862">Zinc</keyword>
<dbReference type="EMBL" id="DF837057">
    <property type="protein sequence ID" value="GAN11640.1"/>
    <property type="molecule type" value="Genomic_DNA"/>
</dbReference>
<dbReference type="PROSITE" id="PS00028">
    <property type="entry name" value="ZINC_FINGER_C2H2_1"/>
    <property type="match status" value="7"/>
</dbReference>
<dbReference type="Gene3D" id="3.30.160.60">
    <property type="entry name" value="Classic Zinc Finger"/>
    <property type="match status" value="1"/>
</dbReference>
<evidence type="ECO:0000256" key="6">
    <source>
        <dbReference type="ARBA" id="ARBA00023242"/>
    </source>
</evidence>
<keyword evidence="4 7" id="KW-0863">Zinc-finger</keyword>
<evidence type="ECO:0000256" key="3">
    <source>
        <dbReference type="ARBA" id="ARBA00022737"/>
    </source>
</evidence>
<evidence type="ECO:0000256" key="8">
    <source>
        <dbReference type="SAM" id="MobiDB-lite"/>
    </source>
</evidence>
<feature type="domain" description="C2H2-type" evidence="9">
    <location>
        <begin position="315"/>
        <end position="343"/>
    </location>
</feature>
<evidence type="ECO:0000256" key="4">
    <source>
        <dbReference type="ARBA" id="ARBA00022771"/>
    </source>
</evidence>
<dbReference type="PROSITE" id="PS50157">
    <property type="entry name" value="ZINC_FINGER_C2H2_2"/>
    <property type="match status" value="1"/>
</dbReference>
<dbReference type="STRING" id="91626.A0A0C9LZ49"/>
<evidence type="ECO:0000259" key="9">
    <source>
        <dbReference type="PROSITE" id="PS50157"/>
    </source>
</evidence>
<evidence type="ECO:0000313" key="10">
    <source>
        <dbReference type="EMBL" id="GAN11640.1"/>
    </source>
</evidence>
<proteinExistence type="predicted"/>
<dbReference type="AlphaFoldDB" id="A0A0C9LZ49"/>
<evidence type="ECO:0000256" key="5">
    <source>
        <dbReference type="ARBA" id="ARBA00022833"/>
    </source>
</evidence>
<dbReference type="SMART" id="SM00355">
    <property type="entry name" value="ZnF_C2H2"/>
    <property type="match status" value="9"/>
</dbReference>
<dbReference type="OrthoDB" id="2248691at2759"/>
<evidence type="ECO:0000313" key="11">
    <source>
        <dbReference type="Proteomes" id="UP000053815"/>
    </source>
</evidence>
<protein>
    <recommendedName>
        <fullName evidence="9">C2H2-type domain-containing protein</fullName>
    </recommendedName>
</protein>
<organism evidence="10">
    <name type="scientific">Mucor ambiguus</name>
    <dbReference type="NCBI Taxonomy" id="91626"/>
    <lineage>
        <taxon>Eukaryota</taxon>
        <taxon>Fungi</taxon>
        <taxon>Fungi incertae sedis</taxon>
        <taxon>Mucoromycota</taxon>
        <taxon>Mucoromycotina</taxon>
        <taxon>Mucoromycetes</taxon>
        <taxon>Mucorales</taxon>
        <taxon>Mucorineae</taxon>
        <taxon>Mucoraceae</taxon>
        <taxon>Mucor</taxon>
    </lineage>
</organism>
<dbReference type="PANTHER" id="PTHR24406">
    <property type="entry name" value="TRANSCRIPTIONAL REPRESSOR CTCFL-RELATED"/>
    <property type="match status" value="1"/>
</dbReference>